<organism evidence="1 2">
    <name type="scientific">Lactuca saligna</name>
    <name type="common">Willowleaf lettuce</name>
    <dbReference type="NCBI Taxonomy" id="75948"/>
    <lineage>
        <taxon>Eukaryota</taxon>
        <taxon>Viridiplantae</taxon>
        <taxon>Streptophyta</taxon>
        <taxon>Embryophyta</taxon>
        <taxon>Tracheophyta</taxon>
        <taxon>Spermatophyta</taxon>
        <taxon>Magnoliopsida</taxon>
        <taxon>eudicotyledons</taxon>
        <taxon>Gunneridae</taxon>
        <taxon>Pentapetalae</taxon>
        <taxon>asterids</taxon>
        <taxon>campanulids</taxon>
        <taxon>Asterales</taxon>
        <taxon>Asteraceae</taxon>
        <taxon>Cichorioideae</taxon>
        <taxon>Cichorieae</taxon>
        <taxon>Lactucinae</taxon>
        <taxon>Lactuca</taxon>
    </lineage>
</organism>
<dbReference type="AlphaFoldDB" id="A0AA35YW61"/>
<dbReference type="Proteomes" id="UP001177003">
    <property type="component" value="Chromosome 4"/>
</dbReference>
<accession>A0AA35YW61</accession>
<sequence length="92" mass="9768">MASSKFSHDGLECRNQMLGPKGLTRYTGKVAPFLTSISFRSTSSADAQQVVSEPVASVRFSQGAISEGGLLGVRNDIDQVLARWPGVPQSNA</sequence>
<keyword evidence="2" id="KW-1185">Reference proteome</keyword>
<name>A0AA35YW61_LACSI</name>
<reference evidence="1" key="1">
    <citation type="submission" date="2023-04" db="EMBL/GenBank/DDBJ databases">
        <authorList>
            <person name="Vijverberg K."/>
            <person name="Xiong W."/>
            <person name="Schranz E."/>
        </authorList>
    </citation>
    <scope>NUCLEOTIDE SEQUENCE</scope>
</reference>
<dbReference type="EMBL" id="OX465080">
    <property type="protein sequence ID" value="CAI9280972.1"/>
    <property type="molecule type" value="Genomic_DNA"/>
</dbReference>
<protein>
    <submittedName>
        <fullName evidence="1">Uncharacterized protein</fullName>
    </submittedName>
</protein>
<proteinExistence type="predicted"/>
<evidence type="ECO:0000313" key="2">
    <source>
        <dbReference type="Proteomes" id="UP001177003"/>
    </source>
</evidence>
<evidence type="ECO:0000313" key="1">
    <source>
        <dbReference type="EMBL" id="CAI9280972.1"/>
    </source>
</evidence>
<gene>
    <name evidence="1" type="ORF">LSALG_LOCUS20693</name>
</gene>